<sequence>MDEFRWPISTWAYRVCSSSGLRWGQTSMRVGMNVACCFLPLFFPLPHQLVAGCQSSFTFMSCTKHAGKSIHFSLCPVPHPIFFGNTT</sequence>
<dbReference type="VEuPathDB" id="FungiDB:I7I52_08200"/>
<protein>
    <submittedName>
        <fullName evidence="1">Uncharacterized protein</fullName>
    </submittedName>
</protein>
<evidence type="ECO:0000313" key="2">
    <source>
        <dbReference type="Proteomes" id="UP000670092"/>
    </source>
</evidence>
<gene>
    <name evidence="1" type="ORF">I7I52_08200</name>
</gene>
<proteinExistence type="predicted"/>
<comment type="caution">
    <text evidence="1">The sequence shown here is derived from an EMBL/GenBank/DDBJ whole genome shotgun (WGS) entry which is preliminary data.</text>
</comment>
<name>A0A8H7YGF2_AJECA</name>
<evidence type="ECO:0000313" key="1">
    <source>
        <dbReference type="EMBL" id="KAG5291007.1"/>
    </source>
</evidence>
<dbReference type="Proteomes" id="UP000670092">
    <property type="component" value="Unassembled WGS sequence"/>
</dbReference>
<organism evidence="1 2">
    <name type="scientific">Ajellomyces capsulatus</name>
    <name type="common">Darling's disease fungus</name>
    <name type="synonym">Histoplasma capsulatum</name>
    <dbReference type="NCBI Taxonomy" id="5037"/>
    <lineage>
        <taxon>Eukaryota</taxon>
        <taxon>Fungi</taxon>
        <taxon>Dikarya</taxon>
        <taxon>Ascomycota</taxon>
        <taxon>Pezizomycotina</taxon>
        <taxon>Eurotiomycetes</taxon>
        <taxon>Eurotiomycetidae</taxon>
        <taxon>Onygenales</taxon>
        <taxon>Ajellomycetaceae</taxon>
        <taxon>Histoplasma</taxon>
    </lineage>
</organism>
<dbReference type="EMBL" id="JAEVHI010000005">
    <property type="protein sequence ID" value="KAG5291007.1"/>
    <property type="molecule type" value="Genomic_DNA"/>
</dbReference>
<reference evidence="1 2" key="1">
    <citation type="submission" date="2021-01" db="EMBL/GenBank/DDBJ databases">
        <title>Chromosome-level genome assembly of a human fungal pathogen reveals clustering of transcriptionally co-regulated genes.</title>
        <authorList>
            <person name="Voorhies M."/>
            <person name="Cohen S."/>
            <person name="Shea T.P."/>
            <person name="Petrus S."/>
            <person name="Munoz J.F."/>
            <person name="Poplawski S."/>
            <person name="Goldman W.E."/>
            <person name="Michael T."/>
            <person name="Cuomo C.A."/>
            <person name="Sil A."/>
            <person name="Beyhan S."/>
        </authorList>
    </citation>
    <scope>NUCLEOTIDE SEQUENCE [LARGE SCALE GENOMIC DNA]</scope>
    <source>
        <strain evidence="1 2">G184AR</strain>
    </source>
</reference>
<accession>A0A8H7YGF2</accession>
<dbReference type="AlphaFoldDB" id="A0A8H7YGF2"/>